<sequence length="60" mass="6704">MFIFENGEKLTYFIIDVSNRIVNDKKDVIMRKTVVAASIIGAMTAAAPSWPMKVSTWVVV</sequence>
<keyword evidence="2" id="KW-1185">Reference proteome</keyword>
<organism evidence="1 2">
    <name type="scientific">Vibrio variabilis</name>
    <dbReference type="NCBI Taxonomy" id="990271"/>
    <lineage>
        <taxon>Bacteria</taxon>
        <taxon>Pseudomonadati</taxon>
        <taxon>Pseudomonadota</taxon>
        <taxon>Gammaproteobacteria</taxon>
        <taxon>Vibrionales</taxon>
        <taxon>Vibrionaceae</taxon>
        <taxon>Vibrio</taxon>
    </lineage>
</organism>
<dbReference type="Proteomes" id="UP000029223">
    <property type="component" value="Unassembled WGS sequence"/>
</dbReference>
<evidence type="ECO:0000313" key="2">
    <source>
        <dbReference type="Proteomes" id="UP000029223"/>
    </source>
</evidence>
<name>A0ABQ0JIK2_9VIBR</name>
<dbReference type="EMBL" id="BBMS01000046">
    <property type="protein sequence ID" value="GAL28602.1"/>
    <property type="molecule type" value="Genomic_DNA"/>
</dbReference>
<proteinExistence type="predicted"/>
<comment type="caution">
    <text evidence="1">The sequence shown here is derived from an EMBL/GenBank/DDBJ whole genome shotgun (WGS) entry which is preliminary data.</text>
</comment>
<gene>
    <name evidence="1" type="ORF">JCM19239_5785</name>
</gene>
<protein>
    <submittedName>
        <fullName evidence="1">Uncharacterized protein</fullName>
    </submittedName>
</protein>
<evidence type="ECO:0000313" key="1">
    <source>
        <dbReference type="EMBL" id="GAL28602.1"/>
    </source>
</evidence>
<accession>A0ABQ0JIK2</accession>
<reference evidence="2" key="2">
    <citation type="submission" date="2014-09" db="EMBL/GenBank/DDBJ databases">
        <authorList>
            <consortium name="NBRP consortium"/>
            <person name="Sawabe T."/>
            <person name="Meirelles P."/>
            <person name="Nakanishi M."/>
            <person name="Sayaka M."/>
            <person name="Hattori M."/>
            <person name="Ohkuma M."/>
        </authorList>
    </citation>
    <scope>NUCLEOTIDE SEQUENCE [LARGE SCALE GENOMIC DNA]</scope>
    <source>
        <strain evidence="2">JCM 19239</strain>
    </source>
</reference>
<reference evidence="2" key="1">
    <citation type="submission" date="2014-09" db="EMBL/GenBank/DDBJ databases">
        <title>Vibrio variabilis JCM 19239. (C206) whole genome shotgun sequence.</title>
        <authorList>
            <person name="Sawabe T."/>
            <person name="Meirelles P."/>
            <person name="Nakanishi M."/>
            <person name="Sayaka M."/>
            <person name="Hattori M."/>
            <person name="Ohkuma M."/>
        </authorList>
    </citation>
    <scope>NUCLEOTIDE SEQUENCE [LARGE SCALE GENOMIC DNA]</scope>
    <source>
        <strain evidence="2">JCM 19239</strain>
    </source>
</reference>